<dbReference type="PANTHER" id="PTHR31296">
    <property type="entry name" value="UPF0565 PROTEIN C2ORF69"/>
    <property type="match status" value="1"/>
</dbReference>
<gene>
    <name evidence="2" type="ORF">EGM_04189</name>
</gene>
<dbReference type="GO" id="GO:0005739">
    <property type="term" value="C:mitochondrion"/>
    <property type="evidence" value="ECO:0007669"/>
    <property type="project" value="TreeGrafter"/>
</dbReference>
<evidence type="ECO:0000256" key="1">
    <source>
        <dbReference type="SAM" id="SignalP"/>
    </source>
</evidence>
<name>G7PL49_MACFA</name>
<keyword evidence="1" id="KW-0732">Signal</keyword>
<feature type="signal peptide" evidence="1">
    <location>
        <begin position="1"/>
        <end position="25"/>
    </location>
</feature>
<dbReference type="EMBL" id="CM001287">
    <property type="protein sequence ID" value="EHH55058.1"/>
    <property type="molecule type" value="Genomic_DNA"/>
</dbReference>
<organism>
    <name type="scientific">Macaca fascicularis</name>
    <name type="common">Crab-eating macaque</name>
    <name type="synonym">Cynomolgus monkey</name>
    <dbReference type="NCBI Taxonomy" id="9541"/>
    <lineage>
        <taxon>Eukaryota</taxon>
        <taxon>Metazoa</taxon>
        <taxon>Chordata</taxon>
        <taxon>Craniata</taxon>
        <taxon>Vertebrata</taxon>
        <taxon>Euteleostomi</taxon>
        <taxon>Mammalia</taxon>
        <taxon>Eutheria</taxon>
        <taxon>Euarchontoglires</taxon>
        <taxon>Primates</taxon>
        <taxon>Haplorrhini</taxon>
        <taxon>Catarrhini</taxon>
        <taxon>Cercopithecidae</taxon>
        <taxon>Cercopithecinae</taxon>
        <taxon>Macaca</taxon>
    </lineage>
</organism>
<protein>
    <submittedName>
        <fullName evidence="2">Uncharacterized protein</fullName>
    </submittedName>
</protein>
<accession>G7PL49</accession>
<evidence type="ECO:0000313" key="2">
    <source>
        <dbReference type="EMBL" id="EHH55058.1"/>
    </source>
</evidence>
<dbReference type="Proteomes" id="UP000009130">
    <property type="component" value="Chromosome 12"/>
</dbReference>
<dbReference type="Pfam" id="PF10561">
    <property type="entry name" value="C2orf69"/>
    <property type="match status" value="1"/>
</dbReference>
<proteinExistence type="predicted"/>
<feature type="chain" id="PRO_5003502655" evidence="1">
    <location>
        <begin position="26"/>
        <end position="435"/>
    </location>
</feature>
<reference evidence="2" key="1">
    <citation type="journal article" date="2011" name="Nat. Biotechnol.">
        <title>Genome sequencing and comparison of two nonhuman primate animal models, the cynomolgus and Chinese rhesus macaques.</title>
        <authorList>
            <person name="Yan G."/>
            <person name="Zhang G."/>
            <person name="Fang X."/>
            <person name="Zhang Y."/>
            <person name="Li C."/>
            <person name="Ling F."/>
            <person name="Cooper D.N."/>
            <person name="Li Q."/>
            <person name="Li Y."/>
            <person name="van Gool A.J."/>
            <person name="Du H."/>
            <person name="Chen J."/>
            <person name="Chen R."/>
            <person name="Zhang P."/>
            <person name="Huang Z."/>
            <person name="Thompson J.R."/>
            <person name="Meng Y."/>
            <person name="Bai Y."/>
            <person name="Wang J."/>
            <person name="Zhuo M."/>
            <person name="Wang T."/>
            <person name="Huang Y."/>
            <person name="Wei L."/>
            <person name="Li J."/>
            <person name="Wang Z."/>
            <person name="Hu H."/>
            <person name="Yang P."/>
            <person name="Le L."/>
            <person name="Stenson P.D."/>
            <person name="Li B."/>
            <person name="Liu X."/>
            <person name="Ball E.V."/>
            <person name="An N."/>
            <person name="Huang Q."/>
            <person name="Zhang Y."/>
            <person name="Fan W."/>
            <person name="Zhang X."/>
            <person name="Li Y."/>
            <person name="Wang W."/>
            <person name="Katze M.G."/>
            <person name="Su B."/>
            <person name="Nielsen R."/>
            <person name="Yang H."/>
            <person name="Wang J."/>
            <person name="Wang X."/>
            <person name="Wang J."/>
        </authorList>
    </citation>
    <scope>NUCLEOTIDE SEQUENCE [LARGE SCALE GENOMIC DNA]</scope>
    <source>
        <strain evidence="2">CE-4</strain>
    </source>
</reference>
<dbReference type="InterPro" id="IPR018881">
    <property type="entry name" value="C2orf69_mit"/>
</dbReference>
<dbReference type="PANTHER" id="PTHR31296:SF1">
    <property type="entry name" value="MITOCHONDRIAL PROTEIN C2ORF69"/>
    <property type="match status" value="1"/>
</dbReference>
<sequence length="435" mass="48734">MWGFRLLRSPPPLLLLLPQLGIGNASLCSQARTMNPGGSSGARCPLSAEVRRRQCLQLSTVPGADPQRSNELLLLAAGGGGLESQDLPGDPAKEEPQPPRQHHVLYFPGDVQGTAPLQAAFMAGIECLQLFQAHSASCWFIYYSGVWMTVALFSAPLGSAPNYHEIMTRHPENYQWENWSLENVATILAHRFPNSYIWVIKCSRMHLHKFSCYDNFVKSNMFGAPEHNTDFGAFKHLYMLLVNAFNLSQNSLSKKSLNVWNKDSIASNCRSSSSHTTNGCQGEKVRTCEKSDESAMSFYPPSLNDASFTLIGFSKGCVVLNQLLFELKEAKKDKNIDAFIKSIRTMYWLDGGHSGGSNTWVTYPEVLKEFAQTGIIVHTHVTPYQVRDPMRSWIGKEHKKFVQILGDFGMQVTSQIHFTKEAPSIENHFRVHEVF</sequence>
<dbReference type="AlphaFoldDB" id="G7PL49"/>